<evidence type="ECO:0000313" key="2">
    <source>
        <dbReference type="EMBL" id="POG62906.1"/>
    </source>
</evidence>
<dbReference type="PROSITE" id="PS50011">
    <property type="entry name" value="PROTEIN_KINASE_DOM"/>
    <property type="match status" value="1"/>
</dbReference>
<evidence type="ECO:0000259" key="1">
    <source>
        <dbReference type="PROSITE" id="PS50011"/>
    </source>
</evidence>
<comment type="caution">
    <text evidence="2">The sequence shown here is derived from an EMBL/GenBank/DDBJ whole genome shotgun (WGS) entry which is preliminary data.</text>
</comment>
<dbReference type="InterPro" id="IPR050167">
    <property type="entry name" value="Ser_Thr_protein_kinase"/>
</dbReference>
<dbReference type="InterPro" id="IPR000719">
    <property type="entry name" value="Prot_kinase_dom"/>
</dbReference>
<dbReference type="Gene3D" id="1.10.510.10">
    <property type="entry name" value="Transferase(Phosphotransferase) domain 1"/>
    <property type="match status" value="1"/>
</dbReference>
<dbReference type="GO" id="GO:0005737">
    <property type="term" value="C:cytoplasm"/>
    <property type="evidence" value="ECO:0007669"/>
    <property type="project" value="TreeGrafter"/>
</dbReference>
<dbReference type="GO" id="GO:0005524">
    <property type="term" value="F:ATP binding"/>
    <property type="evidence" value="ECO:0007669"/>
    <property type="project" value="InterPro"/>
</dbReference>
<proteinExistence type="predicted"/>
<reference evidence="2 3" key="2">
    <citation type="journal article" date="2018" name="New Phytol.">
        <title>High intraspecific genome diversity in the model arbuscular mycorrhizal symbiont Rhizophagus irregularis.</title>
        <authorList>
            <person name="Chen E.C.H."/>
            <person name="Morin E."/>
            <person name="Beaudet D."/>
            <person name="Noel J."/>
            <person name="Yildirir G."/>
            <person name="Ndikumana S."/>
            <person name="Charron P."/>
            <person name="St-Onge C."/>
            <person name="Giorgi J."/>
            <person name="Kruger M."/>
            <person name="Marton T."/>
            <person name="Ropars J."/>
            <person name="Grigoriev I.V."/>
            <person name="Hainaut M."/>
            <person name="Henrissat B."/>
            <person name="Roux C."/>
            <person name="Martin F."/>
            <person name="Corradi N."/>
        </authorList>
    </citation>
    <scope>NUCLEOTIDE SEQUENCE [LARGE SCALE GENOMIC DNA]</scope>
    <source>
        <strain evidence="2 3">DAOM 197198</strain>
    </source>
</reference>
<dbReference type="Proteomes" id="UP000018888">
    <property type="component" value="Unassembled WGS sequence"/>
</dbReference>
<organism evidence="2 3">
    <name type="scientific">Rhizophagus irregularis (strain DAOM 181602 / DAOM 197198 / MUCL 43194)</name>
    <name type="common">Arbuscular mycorrhizal fungus</name>
    <name type="synonym">Glomus intraradices</name>
    <dbReference type="NCBI Taxonomy" id="747089"/>
    <lineage>
        <taxon>Eukaryota</taxon>
        <taxon>Fungi</taxon>
        <taxon>Fungi incertae sedis</taxon>
        <taxon>Mucoromycota</taxon>
        <taxon>Glomeromycotina</taxon>
        <taxon>Glomeromycetes</taxon>
        <taxon>Glomerales</taxon>
        <taxon>Glomeraceae</taxon>
        <taxon>Rhizophagus</taxon>
    </lineage>
</organism>
<dbReference type="InterPro" id="IPR011009">
    <property type="entry name" value="Kinase-like_dom_sf"/>
</dbReference>
<dbReference type="EMBL" id="AUPC02000284">
    <property type="protein sequence ID" value="POG62906.1"/>
    <property type="molecule type" value="Genomic_DNA"/>
</dbReference>
<dbReference type="Pfam" id="PF07714">
    <property type="entry name" value="PK_Tyr_Ser-Thr"/>
    <property type="match status" value="1"/>
</dbReference>
<dbReference type="PANTHER" id="PTHR23257:SF963">
    <property type="entry name" value="AT08303P"/>
    <property type="match status" value="1"/>
</dbReference>
<reference evidence="2 3" key="1">
    <citation type="journal article" date="2013" name="Proc. Natl. Acad. Sci. U.S.A.">
        <title>Genome of an arbuscular mycorrhizal fungus provides insight into the oldest plant symbiosis.</title>
        <authorList>
            <person name="Tisserant E."/>
            <person name="Malbreil M."/>
            <person name="Kuo A."/>
            <person name="Kohler A."/>
            <person name="Symeonidi A."/>
            <person name="Balestrini R."/>
            <person name="Charron P."/>
            <person name="Duensing N."/>
            <person name="Frei Dit Frey N."/>
            <person name="Gianinazzi-Pearson V."/>
            <person name="Gilbert L.B."/>
            <person name="Handa Y."/>
            <person name="Herr J.R."/>
            <person name="Hijri M."/>
            <person name="Koul R."/>
            <person name="Kawaguchi M."/>
            <person name="Krajinski F."/>
            <person name="Lammers P.J."/>
            <person name="Masclaux F.G."/>
            <person name="Murat C."/>
            <person name="Morin E."/>
            <person name="Ndikumana S."/>
            <person name="Pagni M."/>
            <person name="Petitpierre D."/>
            <person name="Requena N."/>
            <person name="Rosikiewicz P."/>
            <person name="Riley R."/>
            <person name="Saito K."/>
            <person name="San Clemente H."/>
            <person name="Shapiro H."/>
            <person name="van Tuinen D."/>
            <person name="Becard G."/>
            <person name="Bonfante P."/>
            <person name="Paszkowski U."/>
            <person name="Shachar-Hill Y.Y."/>
            <person name="Tuskan G.A."/>
            <person name="Young P.W."/>
            <person name="Sanders I.R."/>
            <person name="Henrissat B."/>
            <person name="Rensing S.A."/>
            <person name="Grigoriev I.V."/>
            <person name="Corradi N."/>
            <person name="Roux C."/>
            <person name="Martin F."/>
        </authorList>
    </citation>
    <scope>NUCLEOTIDE SEQUENCE [LARGE SCALE GENOMIC DNA]</scope>
    <source>
        <strain evidence="2 3">DAOM 197198</strain>
    </source>
</reference>
<accession>A0A2P4PBY8</accession>
<dbReference type="VEuPathDB" id="FungiDB:RhiirFUN_010050"/>
<sequence length="254" mass="29354">MVFEYANGGNFINYINNYAVNWSWHERLEALENVINGLKIIHENDMVHRDFHTGNILSFINVQGGDENLDSSFYISDMGLCGDVSNVDETKLYGVMPFMSPEVLRGNPYTKAADIYSFGMIMYFVATGMQPFFNCAHDEFLVLNICDGIRPEINEQKAPKCYIELMKRCWDSDPNNRPSAIKIEELINSFMYPENKEIIVQFKEAEEYRKANFLSIKNNQLTTHSQAYYTSRLLNQFTRVLTECLDCLDCSIDD</sequence>
<protein>
    <submittedName>
        <fullName evidence="2">Kinase-like domain-containing protein</fullName>
    </submittedName>
</protein>
<name>A0A2P4PBY8_RHIID</name>
<dbReference type="PANTHER" id="PTHR23257">
    <property type="entry name" value="SERINE-THREONINE PROTEIN KINASE"/>
    <property type="match status" value="1"/>
</dbReference>
<feature type="domain" description="Protein kinase" evidence="1">
    <location>
        <begin position="1"/>
        <end position="191"/>
    </location>
</feature>
<keyword evidence="3" id="KW-1185">Reference proteome</keyword>
<evidence type="ECO:0000313" key="3">
    <source>
        <dbReference type="Proteomes" id="UP000018888"/>
    </source>
</evidence>
<dbReference type="GO" id="GO:0007165">
    <property type="term" value="P:signal transduction"/>
    <property type="evidence" value="ECO:0007669"/>
    <property type="project" value="TreeGrafter"/>
</dbReference>
<gene>
    <name evidence="2" type="ORF">GLOIN_2v1846229</name>
</gene>
<dbReference type="AlphaFoldDB" id="A0A2P4PBY8"/>
<dbReference type="SUPFAM" id="SSF56112">
    <property type="entry name" value="Protein kinase-like (PK-like)"/>
    <property type="match status" value="1"/>
</dbReference>
<dbReference type="GO" id="GO:0004672">
    <property type="term" value="F:protein kinase activity"/>
    <property type="evidence" value="ECO:0007669"/>
    <property type="project" value="InterPro"/>
</dbReference>
<dbReference type="PRINTS" id="PR00109">
    <property type="entry name" value="TYRKINASE"/>
</dbReference>
<dbReference type="InterPro" id="IPR001245">
    <property type="entry name" value="Ser-Thr/Tyr_kinase_cat_dom"/>
</dbReference>